<feature type="chain" id="PRO_5002210674" description="Lipoprotein" evidence="1">
    <location>
        <begin position="24"/>
        <end position="197"/>
    </location>
</feature>
<dbReference type="AlphaFoldDB" id="A0A0D0GI53"/>
<organism evidence="2 3">
    <name type="scientific">Pedobacter lusitanus</name>
    <dbReference type="NCBI Taxonomy" id="1503925"/>
    <lineage>
        <taxon>Bacteria</taxon>
        <taxon>Pseudomonadati</taxon>
        <taxon>Bacteroidota</taxon>
        <taxon>Sphingobacteriia</taxon>
        <taxon>Sphingobacteriales</taxon>
        <taxon>Sphingobacteriaceae</taxon>
        <taxon>Pedobacter</taxon>
    </lineage>
</organism>
<dbReference type="STRING" id="1503925.TH53_18585"/>
<evidence type="ECO:0008006" key="4">
    <source>
        <dbReference type="Google" id="ProtNLM"/>
    </source>
</evidence>
<evidence type="ECO:0000313" key="3">
    <source>
        <dbReference type="Proteomes" id="UP000032049"/>
    </source>
</evidence>
<evidence type="ECO:0000256" key="1">
    <source>
        <dbReference type="SAM" id="SignalP"/>
    </source>
</evidence>
<name>A0A0D0GI53_9SPHI</name>
<sequence>MQLLKNYFPILLTFLLLSCKNKAGNQSDPAKKTDTIIQDKTVIAKDTPEVRAVRSSVIDTTAILAAFKNTVKTAQFRKELGIARDDSDGSLFDSERPILIGDLNGDQLPDAIMPFSIEGRGGGNNWDAHYAIFINKGDKLEYKSSFSRGGDLAERQVQFMSIQNNVIKGAEVPGFKFPEGDSIAVSYIYKKGGLVEK</sequence>
<reference evidence="2 3" key="1">
    <citation type="submission" date="2015-01" db="EMBL/GenBank/DDBJ databases">
        <title>Draft genome sequence of Pedobacter sp. NL19 isolated from sludge of an effluent treatment pond in an abandoned uranium mine.</title>
        <authorList>
            <person name="Santos T."/>
            <person name="Caetano T."/>
            <person name="Covas C."/>
            <person name="Cruz A."/>
            <person name="Mendo S."/>
        </authorList>
    </citation>
    <scope>NUCLEOTIDE SEQUENCE [LARGE SCALE GENOMIC DNA]</scope>
    <source>
        <strain evidence="2 3">NL19</strain>
    </source>
</reference>
<dbReference type="Proteomes" id="UP000032049">
    <property type="component" value="Unassembled WGS sequence"/>
</dbReference>
<dbReference type="PROSITE" id="PS51257">
    <property type="entry name" value="PROKAR_LIPOPROTEIN"/>
    <property type="match status" value="1"/>
</dbReference>
<accession>A0A0D0GI53</accession>
<gene>
    <name evidence="2" type="ORF">TH53_18585</name>
</gene>
<evidence type="ECO:0000313" key="2">
    <source>
        <dbReference type="EMBL" id="KIO75795.1"/>
    </source>
</evidence>
<comment type="caution">
    <text evidence="2">The sequence shown here is derived from an EMBL/GenBank/DDBJ whole genome shotgun (WGS) entry which is preliminary data.</text>
</comment>
<protein>
    <recommendedName>
        <fullName evidence="4">Lipoprotein</fullName>
    </recommendedName>
</protein>
<keyword evidence="3" id="KW-1185">Reference proteome</keyword>
<feature type="signal peptide" evidence="1">
    <location>
        <begin position="1"/>
        <end position="23"/>
    </location>
</feature>
<proteinExistence type="predicted"/>
<dbReference type="OrthoDB" id="1253809at2"/>
<dbReference type="RefSeq" id="WP_041884195.1">
    <property type="nucleotide sequence ID" value="NZ_CP157278.1"/>
</dbReference>
<dbReference type="EMBL" id="JXRA01000082">
    <property type="protein sequence ID" value="KIO75795.1"/>
    <property type="molecule type" value="Genomic_DNA"/>
</dbReference>
<keyword evidence="1" id="KW-0732">Signal</keyword>